<dbReference type="EMBL" id="NFSB01000072">
    <property type="protein sequence ID" value="OUM33709.1"/>
    <property type="molecule type" value="Genomic_DNA"/>
</dbReference>
<dbReference type="InterPro" id="IPR004360">
    <property type="entry name" value="Glyas_Fos-R_dOase_dom"/>
</dbReference>
<proteinExistence type="predicted"/>
<dbReference type="PANTHER" id="PTHR35006:SF2">
    <property type="entry name" value="GLYOXALASE FAMILY PROTEIN (AFU_ORTHOLOGUE AFUA_5G14830)"/>
    <property type="match status" value="1"/>
</dbReference>
<dbReference type="GO" id="GO:0051213">
    <property type="term" value="F:dioxygenase activity"/>
    <property type="evidence" value="ECO:0007669"/>
    <property type="project" value="UniProtKB-KW"/>
</dbReference>
<dbReference type="EMBL" id="JARJLO010000125">
    <property type="protein sequence ID" value="MDF3870592.1"/>
    <property type="molecule type" value="Genomic_DNA"/>
</dbReference>
<keyword evidence="3" id="KW-0223">Dioxygenase</keyword>
<reference evidence="3 4" key="1">
    <citation type="submission" date="2017-05" db="EMBL/GenBank/DDBJ databases">
        <title>Whole genome sequence of Pseudomonas putida isolate 1312 commercialized as a biostimulant.</title>
        <authorList>
            <person name="Crovadore J."/>
            <person name="Blanc P."/>
            <person name="Chablais R."/>
            <person name="Cochard B."/>
            <person name="Grizard D."/>
            <person name="Lefort F."/>
        </authorList>
    </citation>
    <scope>NUCLEOTIDE SEQUENCE [LARGE SCALE GENOMIC DNA]</scope>
    <source>
        <strain evidence="3 4">1312</strain>
    </source>
</reference>
<organism evidence="3 4">
    <name type="scientific">Pseudomonas putida</name>
    <name type="common">Arthrobacter siderocapsulatus</name>
    <dbReference type="NCBI Taxonomy" id="303"/>
    <lineage>
        <taxon>Bacteria</taxon>
        <taxon>Pseudomonadati</taxon>
        <taxon>Pseudomonadota</taxon>
        <taxon>Gammaproteobacteria</taxon>
        <taxon>Pseudomonadales</taxon>
        <taxon>Pseudomonadaceae</taxon>
        <taxon>Pseudomonas</taxon>
    </lineage>
</organism>
<dbReference type="Gene3D" id="3.10.180.10">
    <property type="entry name" value="2,3-Dihydroxybiphenyl 1,2-Dioxygenase, domain 1"/>
    <property type="match status" value="1"/>
</dbReference>
<feature type="domain" description="VOC" evidence="1">
    <location>
        <begin position="8"/>
        <end position="133"/>
    </location>
</feature>
<dbReference type="CDD" id="cd07262">
    <property type="entry name" value="VOC_like"/>
    <property type="match status" value="1"/>
</dbReference>
<name>A0A0P7D8M3_PSEPU</name>
<dbReference type="AlphaFoldDB" id="A0A0P7D8M3"/>
<protein>
    <submittedName>
        <fullName evidence="3">Glyoxalase/bleomycin resistance/extradiol dioxygenase family protein</fullName>
    </submittedName>
    <submittedName>
        <fullName evidence="2">VOC family protein</fullName>
    </submittedName>
</protein>
<evidence type="ECO:0000313" key="3">
    <source>
        <dbReference type="EMBL" id="OUM33709.1"/>
    </source>
</evidence>
<accession>A0A0P7D8M3</accession>
<gene>
    <name evidence="3" type="ORF">B8W72_11605</name>
    <name evidence="2" type="ORF">P3W50_08915</name>
</gene>
<evidence type="ECO:0000313" key="2">
    <source>
        <dbReference type="EMBL" id="MDF3870592.1"/>
    </source>
</evidence>
<dbReference type="Pfam" id="PF00903">
    <property type="entry name" value="Glyoxalase"/>
    <property type="match status" value="1"/>
</dbReference>
<evidence type="ECO:0000313" key="4">
    <source>
        <dbReference type="Proteomes" id="UP000196082"/>
    </source>
</evidence>
<dbReference type="PROSITE" id="PS51819">
    <property type="entry name" value="VOC"/>
    <property type="match status" value="1"/>
</dbReference>
<reference evidence="2" key="2">
    <citation type="submission" date="2023-03" db="EMBL/GenBank/DDBJ databases">
        <title>Draft assemblies of triclosan tolerant bacteria isolated from returned activated sludge.</title>
        <authorList>
            <person name="Van Hamelsveld S."/>
        </authorList>
    </citation>
    <scope>NUCLEOTIDE SEQUENCE</scope>
    <source>
        <strain evidence="2">GW210012_S60</strain>
    </source>
</reference>
<comment type="caution">
    <text evidence="3">The sequence shown here is derived from an EMBL/GenBank/DDBJ whole genome shotgun (WGS) entry which is preliminary data.</text>
</comment>
<keyword evidence="3" id="KW-0560">Oxidoreductase</keyword>
<evidence type="ECO:0000259" key="1">
    <source>
        <dbReference type="PROSITE" id="PS51819"/>
    </source>
</evidence>
<dbReference type="InterPro" id="IPR037523">
    <property type="entry name" value="VOC_core"/>
</dbReference>
<sequence>MDEFSGSLIDHLGIGVSDISHARAFYEQALKPLGITLLASIEATPPQSASRRLGFGSSGKPFLWVHATTSPSIGAHITLIAQSHEAVDAFHAAGLVAGGQDNGAPGIRSHYHAGYYAAYVLGPDEVNLEAVRQASD</sequence>
<dbReference type="OrthoDB" id="9800438at2"/>
<dbReference type="InterPro" id="IPR029068">
    <property type="entry name" value="Glyas_Bleomycin-R_OHBP_Dase"/>
</dbReference>
<dbReference type="Proteomes" id="UP000196082">
    <property type="component" value="Unassembled WGS sequence"/>
</dbReference>
<dbReference type="PANTHER" id="PTHR35006">
    <property type="entry name" value="GLYOXALASE FAMILY PROTEIN (AFU_ORTHOLOGUE AFUA_5G14830)"/>
    <property type="match status" value="1"/>
</dbReference>
<dbReference type="RefSeq" id="WP_060709358.1">
    <property type="nucleotide sequence ID" value="NZ_JARJLN010000163.1"/>
</dbReference>
<dbReference type="Proteomes" id="UP001217741">
    <property type="component" value="Unassembled WGS sequence"/>
</dbReference>
<dbReference type="SUPFAM" id="SSF54593">
    <property type="entry name" value="Glyoxalase/Bleomycin resistance protein/Dihydroxybiphenyl dioxygenase"/>
    <property type="match status" value="1"/>
</dbReference>